<dbReference type="Proteomes" id="UP001234297">
    <property type="component" value="Chromosome 11"/>
</dbReference>
<evidence type="ECO:0000313" key="1">
    <source>
        <dbReference type="EMBL" id="KAJ8625847.1"/>
    </source>
</evidence>
<dbReference type="EMBL" id="CM056819">
    <property type="protein sequence ID" value="KAJ8625847.1"/>
    <property type="molecule type" value="Genomic_DNA"/>
</dbReference>
<organism evidence="1 2">
    <name type="scientific">Persea americana</name>
    <name type="common">Avocado</name>
    <dbReference type="NCBI Taxonomy" id="3435"/>
    <lineage>
        <taxon>Eukaryota</taxon>
        <taxon>Viridiplantae</taxon>
        <taxon>Streptophyta</taxon>
        <taxon>Embryophyta</taxon>
        <taxon>Tracheophyta</taxon>
        <taxon>Spermatophyta</taxon>
        <taxon>Magnoliopsida</taxon>
        <taxon>Magnoliidae</taxon>
        <taxon>Laurales</taxon>
        <taxon>Lauraceae</taxon>
        <taxon>Persea</taxon>
    </lineage>
</organism>
<proteinExistence type="predicted"/>
<keyword evidence="2" id="KW-1185">Reference proteome</keyword>
<evidence type="ECO:0000313" key="2">
    <source>
        <dbReference type="Proteomes" id="UP001234297"/>
    </source>
</evidence>
<name>A0ACC2KYD9_PERAE</name>
<comment type="caution">
    <text evidence="1">The sequence shown here is derived from an EMBL/GenBank/DDBJ whole genome shotgun (WGS) entry which is preliminary data.</text>
</comment>
<accession>A0ACC2KYD9</accession>
<protein>
    <submittedName>
        <fullName evidence="1">Uncharacterized protein</fullName>
    </submittedName>
</protein>
<gene>
    <name evidence="1" type="ORF">MRB53_034377</name>
</gene>
<reference evidence="1 2" key="1">
    <citation type="journal article" date="2022" name="Hortic Res">
        <title>A haplotype resolved chromosomal level avocado genome allows analysis of novel avocado genes.</title>
        <authorList>
            <person name="Nath O."/>
            <person name="Fletcher S.J."/>
            <person name="Hayward A."/>
            <person name="Shaw L.M."/>
            <person name="Masouleh A.K."/>
            <person name="Furtado A."/>
            <person name="Henry R.J."/>
            <person name="Mitter N."/>
        </authorList>
    </citation>
    <scope>NUCLEOTIDE SEQUENCE [LARGE SCALE GENOMIC DNA]</scope>
    <source>
        <strain evidence="2">cv. Hass</strain>
    </source>
</reference>
<sequence length="113" mass="12810">MDTKVNLQLLLSLQYPTYDDAMDQYPTCEDAMVDPSDPVRSPLRVEPAISSIMNSSFQLLMMINVRRGCCMTGVTVLPFQRVAQAQVMKHETLICLMMSLLPVRKVDSLHRGY</sequence>